<dbReference type="EMBL" id="MK072406">
    <property type="protein sequence ID" value="AYV84394.1"/>
    <property type="molecule type" value="Genomic_DNA"/>
</dbReference>
<evidence type="ECO:0000313" key="2">
    <source>
        <dbReference type="EMBL" id="AYV84394.1"/>
    </source>
</evidence>
<reference evidence="2" key="1">
    <citation type="submission" date="2018-10" db="EMBL/GenBank/DDBJ databases">
        <title>Hidden diversity of soil giant viruses.</title>
        <authorList>
            <person name="Schulz F."/>
            <person name="Alteio L."/>
            <person name="Goudeau D."/>
            <person name="Ryan E.M."/>
            <person name="Malmstrom R.R."/>
            <person name="Blanchard J."/>
            <person name="Woyke T."/>
        </authorList>
    </citation>
    <scope>NUCLEOTIDE SEQUENCE</scope>
    <source>
        <strain evidence="2">HYV1</strain>
    </source>
</reference>
<keyword evidence="1" id="KW-0472">Membrane</keyword>
<protein>
    <submittedName>
        <fullName evidence="2">Uncharacterized protein</fullName>
    </submittedName>
</protein>
<proteinExistence type="predicted"/>
<gene>
    <name evidence="2" type="ORF">Hyperionvirus24_16</name>
</gene>
<sequence>MSLFRKQYKLPDPVTSNVQSVHASIVDLAPGHMHTALDSKVGWFLVGGAVSLTSYFVIRRILKFFLA</sequence>
<organism evidence="2">
    <name type="scientific">Hyperionvirus sp</name>
    <dbReference type="NCBI Taxonomy" id="2487770"/>
    <lineage>
        <taxon>Viruses</taxon>
        <taxon>Varidnaviria</taxon>
        <taxon>Bamfordvirae</taxon>
        <taxon>Nucleocytoviricota</taxon>
        <taxon>Megaviricetes</taxon>
        <taxon>Imitervirales</taxon>
        <taxon>Mimiviridae</taxon>
        <taxon>Klosneuvirinae</taxon>
    </lineage>
</organism>
<evidence type="ECO:0000256" key="1">
    <source>
        <dbReference type="SAM" id="Phobius"/>
    </source>
</evidence>
<keyword evidence="1" id="KW-0812">Transmembrane</keyword>
<accession>A0A3G5ACR5</accession>
<keyword evidence="1" id="KW-1133">Transmembrane helix</keyword>
<feature type="transmembrane region" description="Helical" evidence="1">
    <location>
        <begin position="41"/>
        <end position="58"/>
    </location>
</feature>
<name>A0A3G5ACR5_9VIRU</name>